<evidence type="ECO:0000313" key="3">
    <source>
        <dbReference type="EMBL" id="STR03067.1"/>
    </source>
</evidence>
<dbReference type="EMBL" id="UGJJ01000002">
    <property type="protein sequence ID" value="STR03042.1"/>
    <property type="molecule type" value="Genomic_DNA"/>
</dbReference>
<dbReference type="RefSeq" id="WP_147286627.1">
    <property type="nucleotide sequence ID" value="NZ_UGJJ01000002.1"/>
</dbReference>
<evidence type="ECO:0000313" key="4">
    <source>
        <dbReference type="Proteomes" id="UP000254293"/>
    </source>
</evidence>
<protein>
    <recommendedName>
        <fullName evidence="5">Lipoprotein</fullName>
    </recommendedName>
</protein>
<feature type="compositionally biased region" description="Basic and acidic residues" evidence="1">
    <location>
        <begin position="67"/>
        <end position="80"/>
    </location>
</feature>
<dbReference type="OrthoDB" id="10002907at2"/>
<evidence type="ECO:0000313" key="2">
    <source>
        <dbReference type="EMBL" id="STR03042.1"/>
    </source>
</evidence>
<name>A0A377R2R3_9NEIS</name>
<proteinExistence type="predicted"/>
<sequence length="89" mass="9843">MSLEKITAWAVFAATLALLAISGGCEHPAVQSIERQEIKPAVFAPDPAKENYLRMAEEFAAAQARQKQREAQTEQADKSTIRPPYEPVM</sequence>
<organism evidence="3 4">
    <name type="scientific">Kingella potus</name>
    <dbReference type="NCBI Taxonomy" id="265175"/>
    <lineage>
        <taxon>Bacteria</taxon>
        <taxon>Pseudomonadati</taxon>
        <taxon>Pseudomonadota</taxon>
        <taxon>Betaproteobacteria</taxon>
        <taxon>Neisseriales</taxon>
        <taxon>Neisseriaceae</taxon>
        <taxon>Kingella</taxon>
    </lineage>
</organism>
<accession>A0A377R2R3</accession>
<evidence type="ECO:0000256" key="1">
    <source>
        <dbReference type="SAM" id="MobiDB-lite"/>
    </source>
</evidence>
<dbReference type="EMBL" id="UGJJ01000003">
    <property type="protein sequence ID" value="STR03067.1"/>
    <property type="molecule type" value="Genomic_DNA"/>
</dbReference>
<dbReference type="AlphaFoldDB" id="A0A377R2R3"/>
<dbReference type="PROSITE" id="PS51257">
    <property type="entry name" value="PROKAR_LIPOPROTEIN"/>
    <property type="match status" value="1"/>
</dbReference>
<feature type="region of interest" description="Disordered" evidence="1">
    <location>
        <begin position="63"/>
        <end position="89"/>
    </location>
</feature>
<dbReference type="Proteomes" id="UP000254293">
    <property type="component" value="Unassembled WGS sequence"/>
</dbReference>
<reference evidence="3 4" key="1">
    <citation type="submission" date="2018-06" db="EMBL/GenBank/DDBJ databases">
        <authorList>
            <consortium name="Pathogen Informatics"/>
            <person name="Doyle S."/>
        </authorList>
    </citation>
    <scope>NUCLEOTIDE SEQUENCE [LARGE SCALE GENOMIC DNA]</scope>
    <source>
        <strain evidence="3 4">NCTC13336</strain>
    </source>
</reference>
<evidence type="ECO:0008006" key="5">
    <source>
        <dbReference type="Google" id="ProtNLM"/>
    </source>
</evidence>
<keyword evidence="4" id="KW-1185">Reference proteome</keyword>
<gene>
    <name evidence="2" type="ORF">NCTC13336_01934</name>
    <name evidence="3" type="ORF">NCTC13336_01959</name>
</gene>